<feature type="region of interest" description="Disordered" evidence="4">
    <location>
        <begin position="148"/>
        <end position="168"/>
    </location>
</feature>
<accession>A0ABM3RK77</accession>
<dbReference type="CDD" id="cd17744">
    <property type="entry name" value="BRCT_MDC1_rpt1"/>
    <property type="match status" value="1"/>
</dbReference>
<evidence type="ECO:0000313" key="7">
    <source>
        <dbReference type="Proteomes" id="UP000813463"/>
    </source>
</evidence>
<keyword evidence="7" id="KW-1185">Reference proteome</keyword>
<evidence type="ECO:0000256" key="2">
    <source>
        <dbReference type="ARBA" id="ARBA00022763"/>
    </source>
</evidence>
<dbReference type="PANTHER" id="PTHR23196:SF1">
    <property type="entry name" value="PAX-INTERACTING PROTEIN 1"/>
    <property type="match status" value="1"/>
</dbReference>
<dbReference type="CDD" id="cd18432">
    <property type="entry name" value="BRCT_PAXIP1_rpt6_like"/>
    <property type="match status" value="1"/>
</dbReference>
<dbReference type="SUPFAM" id="SSF52113">
    <property type="entry name" value="BRCT domain"/>
    <property type="match status" value="1"/>
</dbReference>
<dbReference type="Proteomes" id="UP000813463">
    <property type="component" value="Chromosome 3"/>
</dbReference>
<dbReference type="PROSITE" id="PS50835">
    <property type="entry name" value="IG_LIKE"/>
    <property type="match status" value="1"/>
</dbReference>
<feature type="region of interest" description="Disordered" evidence="4">
    <location>
        <begin position="261"/>
        <end position="280"/>
    </location>
</feature>
<keyword evidence="2" id="KW-0227">DNA damage</keyword>
<dbReference type="PROSITE" id="PS50172">
    <property type="entry name" value="BRCT"/>
    <property type="match status" value="1"/>
</dbReference>
<dbReference type="GeneID" id="110796911"/>
<organism evidence="7 8">
    <name type="scientific">Spinacia oleracea</name>
    <name type="common">Spinach</name>
    <dbReference type="NCBI Taxonomy" id="3562"/>
    <lineage>
        <taxon>Eukaryota</taxon>
        <taxon>Viridiplantae</taxon>
        <taxon>Streptophyta</taxon>
        <taxon>Embryophyta</taxon>
        <taxon>Tracheophyta</taxon>
        <taxon>Spermatophyta</taxon>
        <taxon>Magnoliopsida</taxon>
        <taxon>eudicotyledons</taxon>
        <taxon>Gunneridae</taxon>
        <taxon>Pentapetalae</taxon>
        <taxon>Caryophyllales</taxon>
        <taxon>Chenopodiaceae</taxon>
        <taxon>Chenopodioideae</taxon>
        <taxon>Anserineae</taxon>
        <taxon>Spinacia</taxon>
    </lineage>
</organism>
<protein>
    <recommendedName>
        <fullName evidence="9">BRCT domain-containing protein</fullName>
    </recommendedName>
</protein>
<comment type="subcellular location">
    <subcellularLocation>
        <location evidence="1">Nucleus</location>
    </subcellularLocation>
</comment>
<feature type="domain" description="BRCT" evidence="5">
    <location>
        <begin position="783"/>
        <end position="872"/>
    </location>
</feature>
<evidence type="ECO:0000256" key="4">
    <source>
        <dbReference type="SAM" id="MobiDB-lite"/>
    </source>
</evidence>
<reference evidence="8" key="2">
    <citation type="submission" date="2025-08" db="UniProtKB">
        <authorList>
            <consortium name="RefSeq"/>
        </authorList>
    </citation>
    <scope>IDENTIFICATION</scope>
    <source>
        <tissue evidence="8">Leaf</tissue>
    </source>
</reference>
<dbReference type="InterPro" id="IPR036420">
    <property type="entry name" value="BRCT_dom_sf"/>
</dbReference>
<dbReference type="InterPro" id="IPR051579">
    <property type="entry name" value="DDR_Transcriptional_Reg"/>
</dbReference>
<gene>
    <name evidence="8" type="primary">LOC110796911</name>
</gene>
<evidence type="ECO:0000313" key="8">
    <source>
        <dbReference type="RefSeq" id="XP_056696010.1"/>
    </source>
</evidence>
<evidence type="ECO:0008006" key="9">
    <source>
        <dbReference type="Google" id="ProtNLM"/>
    </source>
</evidence>
<keyword evidence="3" id="KW-0539">Nucleus</keyword>
<dbReference type="InterPro" id="IPR001357">
    <property type="entry name" value="BRCT_dom"/>
</dbReference>
<feature type="region of interest" description="Disordered" evidence="4">
    <location>
        <begin position="687"/>
        <end position="735"/>
    </location>
</feature>
<evidence type="ECO:0000256" key="3">
    <source>
        <dbReference type="ARBA" id="ARBA00023242"/>
    </source>
</evidence>
<dbReference type="Pfam" id="PF16589">
    <property type="entry name" value="BRCT_2"/>
    <property type="match status" value="1"/>
</dbReference>
<dbReference type="InterPro" id="IPR007110">
    <property type="entry name" value="Ig-like_dom"/>
</dbReference>
<proteinExistence type="predicted"/>
<evidence type="ECO:0000259" key="5">
    <source>
        <dbReference type="PROSITE" id="PS50172"/>
    </source>
</evidence>
<dbReference type="SMART" id="SM00292">
    <property type="entry name" value="BRCT"/>
    <property type="match status" value="2"/>
</dbReference>
<evidence type="ECO:0000259" key="6">
    <source>
        <dbReference type="PROSITE" id="PS50835"/>
    </source>
</evidence>
<dbReference type="Pfam" id="PF16770">
    <property type="entry name" value="RTT107_BRCT_5"/>
    <property type="match status" value="1"/>
</dbReference>
<reference evidence="7" key="1">
    <citation type="journal article" date="2021" name="Nat. Commun.">
        <title>Genomic analyses provide insights into spinach domestication and the genetic basis of agronomic traits.</title>
        <authorList>
            <person name="Cai X."/>
            <person name="Sun X."/>
            <person name="Xu C."/>
            <person name="Sun H."/>
            <person name="Wang X."/>
            <person name="Ge C."/>
            <person name="Zhang Z."/>
            <person name="Wang Q."/>
            <person name="Fei Z."/>
            <person name="Jiao C."/>
            <person name="Wang Q."/>
        </authorList>
    </citation>
    <scope>NUCLEOTIDE SEQUENCE [LARGE SCALE GENOMIC DNA]</scope>
    <source>
        <strain evidence="7">cv. Varoflay</strain>
    </source>
</reference>
<dbReference type="RefSeq" id="XP_056696010.1">
    <property type="nucleotide sequence ID" value="XM_056840032.1"/>
</dbReference>
<evidence type="ECO:0000256" key="1">
    <source>
        <dbReference type="ARBA" id="ARBA00004123"/>
    </source>
</evidence>
<name>A0ABM3RK77_SPIOL</name>
<feature type="domain" description="Ig-like" evidence="6">
    <location>
        <begin position="598"/>
        <end position="693"/>
    </location>
</feature>
<dbReference type="PANTHER" id="PTHR23196">
    <property type="entry name" value="PAX TRANSCRIPTION ACTIVATION DOMAIN INTERACTING PROTEIN"/>
    <property type="match status" value="1"/>
</dbReference>
<feature type="compositionally biased region" description="Polar residues" evidence="4">
    <location>
        <begin position="718"/>
        <end position="733"/>
    </location>
</feature>
<dbReference type="Gene3D" id="3.40.50.10190">
    <property type="entry name" value="BRCT domain"/>
    <property type="match status" value="2"/>
</dbReference>
<sequence>MGSCRTRNHESRPIIKNLNLNVGGSSSPGGNKVPVCDDKMFGNTLPYEDTFRIHDEFDTEVMDFDVETQPLGFDDETQIMELSGETQVMEDDEDDCVQHMDTQLLDISDGEGCEYTSDMKSSPMGSIDVELQGRNGNQTSVFEEKETPNCHQQDGGAMHSDDVAQSSGPVRKGFASVRTASLRAAGLAARQAAVKNIDSGTSELHPFDDNDRKSIAEIVGGENDIEKYGKEGLSDGDKSNVARSLARKLFMDEDVAEIESDDYFSDRREGSSQFPSSDNDVAGLSYVDSQEPGELSQANALEFVDRFLNVNEFKSDECVKRKNAVAEFVSPGAIAKGAQSIAQQATRKSTHAETSVYEWDDNLEDEGGGDFFIKKKEVLYGTPKSHPKLRSFQHRELRGHQSLGKLQNVKKKQNLNDSNTGSFRSDLKSINGGGNCKIKDVDLEKKKYNCSSGQLGLGSCSQETLATVHNAQSVDMHNVGIDTQMAAEAMEALAAVTAFVDSDIGMADKGCHSERDQNKKEAVKNDISNQWSSLQKRARLSAAGVVTRSRSKRTIRTRGQPTMAKFDVGLINTKAKQKRSSINNFSAENRRKSSEIGPLSVNESLERITAADCSKVDGPSCRTGDIQCTSSLDHRSGEKRYTWSADRALEINMESIARRTRARSSTTQCAEISQDEEGLFSCRITSEDDRQLSSKKQNAASPPAKGTLGSATMHGSPGNLQKSSNQADTTPINLRTPASAVSPICMGDGYHTPSCKKSLSLKKEFNSLIDNEQRGSSPFKGLRRRRDMNSVRVLFSRHLDDDTIRQQKKILSRFGVSVASSILEATHFVADMFARTRNMLEAIAYAKPVVTHLWLESCGQSNCFIDEKNYILRDAKKEKELGFSMPGSLARASRYPLLQGKRVLITPNAKPGKEVILSLVKAVHGQAVERMGRSVSNIDDLLVISCEEDFEVCVPLLEKGIAIYSSELLLNGIITQRLEYERYRLFVAHVKKTRTTLWLKKGGEQFLRVTKTK</sequence>